<dbReference type="AlphaFoldDB" id="A0AAN7UJH1"/>
<accession>A0AAN7UJH1</accession>
<sequence>MTTSTFTSTLPGGAVTTITEVAVITPDVTDTDGDSTPTTGIGNLQTGSAAPIVRSPGFEVFAGLLVGGVMMV</sequence>
<dbReference type="Proteomes" id="UP001305414">
    <property type="component" value="Unassembled WGS sequence"/>
</dbReference>
<keyword evidence="3" id="KW-1185">Reference proteome</keyword>
<protein>
    <submittedName>
        <fullName evidence="2">Uncharacterized protein</fullName>
    </submittedName>
</protein>
<organism evidence="2 3">
    <name type="scientific">Xylaria bambusicola</name>
    <dbReference type="NCBI Taxonomy" id="326684"/>
    <lineage>
        <taxon>Eukaryota</taxon>
        <taxon>Fungi</taxon>
        <taxon>Dikarya</taxon>
        <taxon>Ascomycota</taxon>
        <taxon>Pezizomycotina</taxon>
        <taxon>Sordariomycetes</taxon>
        <taxon>Xylariomycetidae</taxon>
        <taxon>Xylariales</taxon>
        <taxon>Xylariaceae</taxon>
        <taxon>Xylaria</taxon>
    </lineage>
</organism>
<name>A0AAN7UJH1_9PEZI</name>
<evidence type="ECO:0000313" key="2">
    <source>
        <dbReference type="EMBL" id="KAK5627226.1"/>
    </source>
</evidence>
<evidence type="ECO:0000313" key="3">
    <source>
        <dbReference type="Proteomes" id="UP001305414"/>
    </source>
</evidence>
<comment type="caution">
    <text evidence="2">The sequence shown here is derived from an EMBL/GenBank/DDBJ whole genome shotgun (WGS) entry which is preliminary data.</text>
</comment>
<evidence type="ECO:0000256" key="1">
    <source>
        <dbReference type="SAM" id="MobiDB-lite"/>
    </source>
</evidence>
<dbReference type="EMBL" id="JAWHQM010000005">
    <property type="protein sequence ID" value="KAK5627226.1"/>
    <property type="molecule type" value="Genomic_DNA"/>
</dbReference>
<feature type="region of interest" description="Disordered" evidence="1">
    <location>
        <begin position="27"/>
        <end position="48"/>
    </location>
</feature>
<reference evidence="2 3" key="1">
    <citation type="submission" date="2023-10" db="EMBL/GenBank/DDBJ databases">
        <title>Draft genome sequence of Xylaria bambusicola isolate GMP-LS, the root and basal stem rot pathogen of sugarcane in Indonesia.</title>
        <authorList>
            <person name="Selvaraj P."/>
            <person name="Muralishankar V."/>
            <person name="Muruganantham S."/>
            <person name="Sp S."/>
            <person name="Haryani S."/>
            <person name="Lau K.J.X."/>
            <person name="Naqvi N.I."/>
        </authorList>
    </citation>
    <scope>NUCLEOTIDE SEQUENCE [LARGE SCALE GENOMIC DNA]</scope>
    <source>
        <strain evidence="2">GMP-LS</strain>
    </source>
</reference>
<gene>
    <name evidence="2" type="ORF">RRF57_002941</name>
</gene>
<feature type="compositionally biased region" description="Low complexity" evidence="1">
    <location>
        <begin position="27"/>
        <end position="40"/>
    </location>
</feature>
<proteinExistence type="predicted"/>